<comment type="caution">
    <text evidence="1">The sequence shown here is derived from an EMBL/GenBank/DDBJ whole genome shotgun (WGS) entry which is preliminary data.</text>
</comment>
<protein>
    <recommendedName>
        <fullName evidence="3">DUF4258 domain-containing protein</fullName>
    </recommendedName>
</protein>
<evidence type="ECO:0008006" key="3">
    <source>
        <dbReference type="Google" id="ProtNLM"/>
    </source>
</evidence>
<keyword evidence="2" id="KW-1185">Reference proteome</keyword>
<gene>
    <name evidence="1" type="ORF">AWB91_23060</name>
</gene>
<organism evidence="1 2">
    <name type="scientific">Mycobacterium paraense</name>
    <dbReference type="NCBI Taxonomy" id="767916"/>
    <lineage>
        <taxon>Bacteria</taxon>
        <taxon>Bacillati</taxon>
        <taxon>Actinomycetota</taxon>
        <taxon>Actinomycetes</taxon>
        <taxon>Mycobacteriales</taxon>
        <taxon>Mycobacteriaceae</taxon>
        <taxon>Mycobacterium</taxon>
        <taxon>Mycobacterium simiae complex</taxon>
    </lineage>
</organism>
<dbReference type="Proteomes" id="UP000193801">
    <property type="component" value="Unassembled WGS sequence"/>
</dbReference>
<reference evidence="1 2" key="1">
    <citation type="journal article" date="2015" name="Emerg. Microbes Infect.">
        <title>Characterization of 17 strains belonging to the Mycobacterium simiae complex and description of Mycobacterium paraense sp. nov.</title>
        <authorList>
            <person name="Fusco da Costa A.R."/>
            <person name="Fedrizzi T."/>
            <person name="Lopes M.L."/>
            <person name="Pecorari M."/>
            <person name="Oliveira da Costa W.L."/>
            <person name="Giacobazzi E."/>
            <person name="da Costa Bahia J.R."/>
            <person name="De Sanctis V."/>
            <person name="Batista Lima K.V."/>
            <person name="Bertorelli R."/>
            <person name="Grottola A."/>
            <person name="Fabio A."/>
            <person name="Mariottini A."/>
            <person name="Ferretti P."/>
            <person name="Di Leva F."/>
            <person name="Fregni Serpini G."/>
            <person name="Tagliazucchi S."/>
            <person name="Rumpianesi F."/>
            <person name="Jousson O."/>
            <person name="Segata N."/>
            <person name="Tortoli E."/>
        </authorList>
    </citation>
    <scope>NUCLEOTIDE SEQUENCE [LARGE SCALE GENOMIC DNA]</scope>
    <source>
        <strain evidence="1 2">FI-07156</strain>
    </source>
</reference>
<name>A0ABX3VJ47_9MYCO</name>
<dbReference type="EMBL" id="LQPK01000020">
    <property type="protein sequence ID" value="ORW29569.1"/>
    <property type="molecule type" value="Genomic_DNA"/>
</dbReference>
<evidence type="ECO:0000313" key="2">
    <source>
        <dbReference type="Proteomes" id="UP000193801"/>
    </source>
</evidence>
<accession>A0ABX3VJ47</accession>
<evidence type="ECO:0000313" key="1">
    <source>
        <dbReference type="EMBL" id="ORW29569.1"/>
    </source>
</evidence>
<proteinExistence type="predicted"/>
<sequence>MLNSYYSVARWERHRKVPHFHRCSVTTSPETAIHDEPTANPFVEDADDNQVWDGVVLLMNRKYGERVHVVLYYDRHGLP</sequence>